<feature type="domain" description="HTH marR-type" evidence="1">
    <location>
        <begin position="22"/>
        <end position="155"/>
    </location>
</feature>
<comment type="caution">
    <text evidence="2">The sequence shown here is derived from an EMBL/GenBank/DDBJ whole genome shotgun (WGS) entry which is preliminary data.</text>
</comment>
<dbReference type="SUPFAM" id="SSF46785">
    <property type="entry name" value="Winged helix' DNA-binding domain"/>
    <property type="match status" value="1"/>
</dbReference>
<dbReference type="RefSeq" id="WP_132815506.1">
    <property type="nucleotide sequence ID" value="NZ_SMKI01000005.1"/>
</dbReference>
<dbReference type="AlphaFoldDB" id="A0A4R4TX18"/>
<dbReference type="GO" id="GO:0003700">
    <property type="term" value="F:DNA-binding transcription factor activity"/>
    <property type="evidence" value="ECO:0007669"/>
    <property type="project" value="InterPro"/>
</dbReference>
<evidence type="ECO:0000313" key="2">
    <source>
        <dbReference type="EMBL" id="TDC80182.1"/>
    </source>
</evidence>
<dbReference type="PROSITE" id="PS50995">
    <property type="entry name" value="HTH_MARR_2"/>
    <property type="match status" value="1"/>
</dbReference>
<evidence type="ECO:0000313" key="3">
    <source>
        <dbReference type="Proteomes" id="UP000295345"/>
    </source>
</evidence>
<reference evidence="2 3" key="1">
    <citation type="submission" date="2019-03" db="EMBL/GenBank/DDBJ databases">
        <title>Draft genome sequences of novel Actinobacteria.</title>
        <authorList>
            <person name="Sahin N."/>
            <person name="Ay H."/>
            <person name="Saygin H."/>
        </authorList>
    </citation>
    <scope>NUCLEOTIDE SEQUENCE [LARGE SCALE GENOMIC DNA]</scope>
    <source>
        <strain evidence="2 3">DSM 41900</strain>
    </source>
</reference>
<dbReference type="Pfam" id="PF12802">
    <property type="entry name" value="MarR_2"/>
    <property type="match status" value="1"/>
</dbReference>
<dbReference type="EMBL" id="SMKI01000005">
    <property type="protein sequence ID" value="TDC80182.1"/>
    <property type="molecule type" value="Genomic_DNA"/>
</dbReference>
<dbReference type="InterPro" id="IPR036390">
    <property type="entry name" value="WH_DNA-bd_sf"/>
</dbReference>
<dbReference type="Gene3D" id="1.10.10.10">
    <property type="entry name" value="Winged helix-like DNA-binding domain superfamily/Winged helix DNA-binding domain"/>
    <property type="match status" value="1"/>
</dbReference>
<dbReference type="InterPro" id="IPR036388">
    <property type="entry name" value="WH-like_DNA-bd_sf"/>
</dbReference>
<evidence type="ECO:0000259" key="1">
    <source>
        <dbReference type="PROSITE" id="PS50995"/>
    </source>
</evidence>
<name>A0A4R4TX18_9ACTN</name>
<accession>A0A4R4TX18</accession>
<gene>
    <name evidence="2" type="ORF">E1283_00935</name>
</gene>
<dbReference type="PANTHER" id="PTHR33164">
    <property type="entry name" value="TRANSCRIPTIONAL REGULATOR, MARR FAMILY"/>
    <property type="match status" value="1"/>
</dbReference>
<protein>
    <submittedName>
        <fullName evidence="2">MarR family transcriptional regulator</fullName>
    </submittedName>
</protein>
<sequence>MSRPEPRGDVAAAAASGVDDTVRDLLLLMPRMVGRVKKIPVPEALRSLALAPRHLSLLSYLLFDGAMTVNELAARLQVAPTTVSLLIGDLSRKGILERHEDPADRRRRIIRIAADQQPAIAAWLAPGAAAWREALAPLTPEQRRLFVDTLLAYEAAVSREGSNQEPAPGR</sequence>
<keyword evidence="3" id="KW-1185">Reference proteome</keyword>
<dbReference type="SMART" id="SM00347">
    <property type="entry name" value="HTH_MARR"/>
    <property type="match status" value="1"/>
</dbReference>
<dbReference type="InterPro" id="IPR039422">
    <property type="entry name" value="MarR/SlyA-like"/>
</dbReference>
<dbReference type="PANTHER" id="PTHR33164:SF43">
    <property type="entry name" value="HTH-TYPE TRANSCRIPTIONAL REPRESSOR YETL"/>
    <property type="match status" value="1"/>
</dbReference>
<dbReference type="Proteomes" id="UP000295345">
    <property type="component" value="Unassembled WGS sequence"/>
</dbReference>
<dbReference type="OrthoDB" id="4547383at2"/>
<organism evidence="2 3">
    <name type="scientific">Streptomyces hainanensis</name>
    <dbReference type="NCBI Taxonomy" id="402648"/>
    <lineage>
        <taxon>Bacteria</taxon>
        <taxon>Bacillati</taxon>
        <taxon>Actinomycetota</taxon>
        <taxon>Actinomycetes</taxon>
        <taxon>Kitasatosporales</taxon>
        <taxon>Streptomycetaceae</taxon>
        <taxon>Streptomyces</taxon>
    </lineage>
</organism>
<dbReference type="InterPro" id="IPR000835">
    <property type="entry name" value="HTH_MarR-typ"/>
</dbReference>
<proteinExistence type="predicted"/>
<dbReference type="GO" id="GO:0006950">
    <property type="term" value="P:response to stress"/>
    <property type="evidence" value="ECO:0007669"/>
    <property type="project" value="TreeGrafter"/>
</dbReference>